<dbReference type="EMBL" id="JAACJM010000101">
    <property type="protein sequence ID" value="KAF5346588.1"/>
    <property type="molecule type" value="Genomic_DNA"/>
</dbReference>
<comment type="caution">
    <text evidence="1">The sequence shown here is derived from an EMBL/GenBank/DDBJ whole genome shotgun (WGS) entry which is preliminary data.</text>
</comment>
<gene>
    <name evidence="1" type="ORF">D9758_013489</name>
</gene>
<sequence length="130" mass="14518">MVNEGENRSSRSLAEDSFPKTAKPIASYGIRPHLHCHCPVPGCALEFTFQPFPRVLGLNLNPSTLSSFLVMGFDKLEYFTSTVASNPSDIRMDGCVLTDKRGKGYKIEESQRISQQILAFPKIYSHTHVL</sequence>
<organism evidence="1 2">
    <name type="scientific">Tetrapyrgos nigripes</name>
    <dbReference type="NCBI Taxonomy" id="182062"/>
    <lineage>
        <taxon>Eukaryota</taxon>
        <taxon>Fungi</taxon>
        <taxon>Dikarya</taxon>
        <taxon>Basidiomycota</taxon>
        <taxon>Agaricomycotina</taxon>
        <taxon>Agaricomycetes</taxon>
        <taxon>Agaricomycetidae</taxon>
        <taxon>Agaricales</taxon>
        <taxon>Marasmiineae</taxon>
        <taxon>Marasmiaceae</taxon>
        <taxon>Tetrapyrgos</taxon>
    </lineage>
</organism>
<proteinExistence type="predicted"/>
<keyword evidence="2" id="KW-1185">Reference proteome</keyword>
<evidence type="ECO:0000313" key="1">
    <source>
        <dbReference type="EMBL" id="KAF5346588.1"/>
    </source>
</evidence>
<name>A0A8H5FS06_9AGAR</name>
<accession>A0A8H5FS06</accession>
<evidence type="ECO:0000313" key="2">
    <source>
        <dbReference type="Proteomes" id="UP000559256"/>
    </source>
</evidence>
<reference evidence="1 2" key="1">
    <citation type="journal article" date="2020" name="ISME J.">
        <title>Uncovering the hidden diversity of litter-decomposition mechanisms in mushroom-forming fungi.</title>
        <authorList>
            <person name="Floudas D."/>
            <person name="Bentzer J."/>
            <person name="Ahren D."/>
            <person name="Johansson T."/>
            <person name="Persson P."/>
            <person name="Tunlid A."/>
        </authorList>
    </citation>
    <scope>NUCLEOTIDE SEQUENCE [LARGE SCALE GENOMIC DNA]</scope>
    <source>
        <strain evidence="1 2">CBS 291.85</strain>
    </source>
</reference>
<protein>
    <submittedName>
        <fullName evidence="1">Uncharacterized protein</fullName>
    </submittedName>
</protein>
<dbReference type="AlphaFoldDB" id="A0A8H5FS06"/>
<dbReference type="Proteomes" id="UP000559256">
    <property type="component" value="Unassembled WGS sequence"/>
</dbReference>